<feature type="transmembrane region" description="Helical" evidence="2">
    <location>
        <begin position="59"/>
        <end position="80"/>
    </location>
</feature>
<proteinExistence type="predicted"/>
<evidence type="ECO:0000259" key="4">
    <source>
        <dbReference type="Pfam" id="PF19040"/>
    </source>
</evidence>
<dbReference type="Pfam" id="PF19040">
    <property type="entry name" value="SGNH"/>
    <property type="match status" value="1"/>
</dbReference>
<feature type="transmembrane region" description="Helical" evidence="2">
    <location>
        <begin position="252"/>
        <end position="271"/>
    </location>
</feature>
<dbReference type="GO" id="GO:0016020">
    <property type="term" value="C:membrane"/>
    <property type="evidence" value="ECO:0007669"/>
    <property type="project" value="TreeGrafter"/>
</dbReference>
<feature type="region of interest" description="Disordered" evidence="1">
    <location>
        <begin position="1"/>
        <end position="24"/>
    </location>
</feature>
<feature type="transmembrane region" description="Helical" evidence="2">
    <location>
        <begin position="277"/>
        <end position="300"/>
    </location>
</feature>
<evidence type="ECO:0000256" key="1">
    <source>
        <dbReference type="SAM" id="MobiDB-lite"/>
    </source>
</evidence>
<keyword evidence="2" id="KW-0812">Transmembrane</keyword>
<dbReference type="InterPro" id="IPR050879">
    <property type="entry name" value="Acyltransferase_3"/>
</dbReference>
<feature type="transmembrane region" description="Helical" evidence="2">
    <location>
        <begin position="101"/>
        <end position="120"/>
    </location>
</feature>
<sequence>MSVTYDIHTEANRPENTVGKPAETPRPNLKFRADIEGMRAIAVTLVVLSHAGLSGLAGGYVGVDVFFVISGFLITTLLLGELKRSGTVSLAKFYARRATRLLPASTLVLLVTVAAAWMWLPATRFKSISLDALYATFYGINWRLAYEGVQYLNADAAPSPLQHFWSLAVEEQFYLVWPLLLMIFALVFKKTTKPILITLVAVIAVSLYASVQITESSAPYAYFGAHTRAWELGIGALVAVGATRLAGLHRGFAAVLTWAGLAAVLSSAFLYDESTPFPGTAAALPVLGAAAIIAGGCAAPRGGVATVLGIWPLQQIGRYSYSWYLWHWPILMIAPFLLDREPTVGLNLILAAVALVVAVGSYHLVENPGRNQAWVKKSAVRGIAVGLVLSVGAAGFAYVASGHPPALAKGAPAVDTAQAVAAATDPEAELQKIIAASASLGELPANITPKVQKARKDLPSYYATNCHLQYEETVHPGECVFGDPAGTKAVYLFGDSHAAHWYPAMQAIAVERGWKLVVRTKSACQAASVNNYSGTFKRAYTECVAWRTAVMAEIKQAKPAMVVLSSNGWDNGGLLDAKGARIDRGGPAEADALWAKGWADTFRAIYSKGTKLVMIEDTPWPDEDAPECLAANSQHASRCARPVAEAMPFPARQALVSQTARKLGVTVIPSRNWFCTDVCPAVVGNLLMWRDNSHITTKYAAMLAPVLEARLPVVK</sequence>
<dbReference type="PANTHER" id="PTHR23028:SF53">
    <property type="entry name" value="ACYL_TRANSF_3 DOMAIN-CONTAINING PROTEIN"/>
    <property type="match status" value="1"/>
</dbReference>
<dbReference type="Proteomes" id="UP000053244">
    <property type="component" value="Unassembled WGS sequence"/>
</dbReference>
<keyword evidence="6" id="KW-1185">Reference proteome</keyword>
<keyword evidence="2" id="KW-1133">Transmembrane helix</keyword>
<feature type="transmembrane region" description="Helical" evidence="2">
    <location>
        <begin position="195"/>
        <end position="214"/>
    </location>
</feature>
<evidence type="ECO:0000256" key="2">
    <source>
        <dbReference type="SAM" id="Phobius"/>
    </source>
</evidence>
<name>A0A0X3V921_9ACTN</name>
<feature type="transmembrane region" description="Helical" evidence="2">
    <location>
        <begin position="172"/>
        <end position="188"/>
    </location>
</feature>
<protein>
    <recommendedName>
        <fullName evidence="7">Acyltransferase</fullName>
    </recommendedName>
</protein>
<dbReference type="GO" id="GO:0009103">
    <property type="term" value="P:lipopolysaccharide biosynthetic process"/>
    <property type="evidence" value="ECO:0007669"/>
    <property type="project" value="TreeGrafter"/>
</dbReference>
<dbReference type="Pfam" id="PF01757">
    <property type="entry name" value="Acyl_transf_3"/>
    <property type="match status" value="1"/>
</dbReference>
<gene>
    <name evidence="5" type="ORF">ADL15_04985</name>
</gene>
<dbReference type="InterPro" id="IPR043968">
    <property type="entry name" value="SGNH"/>
</dbReference>
<reference evidence="5 6" key="1">
    <citation type="submission" date="2015-10" db="EMBL/GenBank/DDBJ databases">
        <authorList>
            <person name="Gilbert D.G."/>
        </authorList>
    </citation>
    <scope>NUCLEOTIDE SEQUENCE [LARGE SCALE GENOMIC DNA]</scope>
    <source>
        <strain evidence="5 6">NRRL B-16712</strain>
    </source>
</reference>
<dbReference type="InterPro" id="IPR002656">
    <property type="entry name" value="Acyl_transf_3_dom"/>
</dbReference>
<organism evidence="5 6">
    <name type="scientific">Actinoplanes awajinensis subsp. mycoplanecinus</name>
    <dbReference type="NCBI Taxonomy" id="135947"/>
    <lineage>
        <taxon>Bacteria</taxon>
        <taxon>Bacillati</taxon>
        <taxon>Actinomycetota</taxon>
        <taxon>Actinomycetes</taxon>
        <taxon>Micromonosporales</taxon>
        <taxon>Micromonosporaceae</taxon>
        <taxon>Actinoplanes</taxon>
    </lineage>
</organism>
<evidence type="ECO:0008006" key="7">
    <source>
        <dbReference type="Google" id="ProtNLM"/>
    </source>
</evidence>
<feature type="transmembrane region" description="Helical" evidence="2">
    <location>
        <begin position="378"/>
        <end position="399"/>
    </location>
</feature>
<feature type="transmembrane region" description="Helical" evidence="2">
    <location>
        <begin position="344"/>
        <end position="366"/>
    </location>
</feature>
<evidence type="ECO:0000259" key="3">
    <source>
        <dbReference type="Pfam" id="PF01757"/>
    </source>
</evidence>
<dbReference type="EMBL" id="LLZH01000014">
    <property type="protein sequence ID" value="KUL41281.1"/>
    <property type="molecule type" value="Genomic_DNA"/>
</dbReference>
<dbReference type="OrthoDB" id="3404679at2"/>
<evidence type="ECO:0000313" key="6">
    <source>
        <dbReference type="Proteomes" id="UP000053244"/>
    </source>
</evidence>
<comment type="caution">
    <text evidence="5">The sequence shown here is derived from an EMBL/GenBank/DDBJ whole genome shotgun (WGS) entry which is preliminary data.</text>
</comment>
<feature type="domain" description="SGNH" evidence="4">
    <location>
        <begin position="466"/>
        <end position="708"/>
    </location>
</feature>
<dbReference type="AlphaFoldDB" id="A0A0X3V921"/>
<dbReference type="RefSeq" id="WP_067685413.1">
    <property type="nucleotide sequence ID" value="NZ_LLZH01000014.1"/>
</dbReference>
<feature type="domain" description="Acyltransferase 3" evidence="3">
    <location>
        <begin position="33"/>
        <end position="359"/>
    </location>
</feature>
<accession>A0A0X3V921</accession>
<dbReference type="GO" id="GO:0016747">
    <property type="term" value="F:acyltransferase activity, transferring groups other than amino-acyl groups"/>
    <property type="evidence" value="ECO:0007669"/>
    <property type="project" value="InterPro"/>
</dbReference>
<feature type="transmembrane region" description="Helical" evidence="2">
    <location>
        <begin position="321"/>
        <end position="338"/>
    </location>
</feature>
<evidence type="ECO:0000313" key="5">
    <source>
        <dbReference type="EMBL" id="KUL41281.1"/>
    </source>
</evidence>
<keyword evidence="2" id="KW-0472">Membrane</keyword>
<feature type="transmembrane region" description="Helical" evidence="2">
    <location>
        <begin position="220"/>
        <end position="240"/>
    </location>
</feature>
<dbReference type="PANTHER" id="PTHR23028">
    <property type="entry name" value="ACETYLTRANSFERASE"/>
    <property type="match status" value="1"/>
</dbReference>